<dbReference type="SUPFAM" id="SSF57667">
    <property type="entry name" value="beta-beta-alpha zinc fingers"/>
    <property type="match status" value="5"/>
</dbReference>
<feature type="compositionally biased region" description="Low complexity" evidence="9">
    <location>
        <begin position="479"/>
        <end position="499"/>
    </location>
</feature>
<feature type="region of interest" description="Disordered" evidence="9">
    <location>
        <begin position="137"/>
        <end position="218"/>
    </location>
</feature>
<dbReference type="PROSITE" id="PS00028">
    <property type="entry name" value="ZINC_FINGER_C2H2_1"/>
    <property type="match status" value="9"/>
</dbReference>
<feature type="domain" description="C2H2-type" evidence="10">
    <location>
        <begin position="334"/>
        <end position="361"/>
    </location>
</feature>
<feature type="domain" description="C2H2-type" evidence="10">
    <location>
        <begin position="390"/>
        <end position="417"/>
    </location>
</feature>
<feature type="domain" description="C2H2-type" evidence="10">
    <location>
        <begin position="418"/>
        <end position="445"/>
    </location>
</feature>
<dbReference type="SMART" id="SM00355">
    <property type="entry name" value="ZnF_C2H2"/>
    <property type="match status" value="9"/>
</dbReference>
<dbReference type="AlphaFoldDB" id="A0ABD0L4P1"/>
<organism evidence="11 12">
    <name type="scientific">Batillaria attramentaria</name>
    <dbReference type="NCBI Taxonomy" id="370345"/>
    <lineage>
        <taxon>Eukaryota</taxon>
        <taxon>Metazoa</taxon>
        <taxon>Spiralia</taxon>
        <taxon>Lophotrochozoa</taxon>
        <taxon>Mollusca</taxon>
        <taxon>Gastropoda</taxon>
        <taxon>Caenogastropoda</taxon>
        <taxon>Sorbeoconcha</taxon>
        <taxon>Cerithioidea</taxon>
        <taxon>Batillariidae</taxon>
        <taxon>Batillaria</taxon>
    </lineage>
</organism>
<dbReference type="PANTHER" id="PTHR24404">
    <property type="entry name" value="ZINC FINGER PROTEIN"/>
    <property type="match status" value="1"/>
</dbReference>
<evidence type="ECO:0000256" key="9">
    <source>
        <dbReference type="SAM" id="MobiDB-lite"/>
    </source>
</evidence>
<evidence type="ECO:0000256" key="8">
    <source>
        <dbReference type="PROSITE-ProRule" id="PRU00042"/>
    </source>
</evidence>
<dbReference type="Pfam" id="PF13912">
    <property type="entry name" value="zf-C2H2_6"/>
    <property type="match status" value="1"/>
</dbReference>
<evidence type="ECO:0000313" key="12">
    <source>
        <dbReference type="Proteomes" id="UP001519460"/>
    </source>
</evidence>
<feature type="domain" description="C2H2-type" evidence="10">
    <location>
        <begin position="306"/>
        <end position="333"/>
    </location>
</feature>
<feature type="region of interest" description="Disordered" evidence="9">
    <location>
        <begin position="1"/>
        <end position="41"/>
    </location>
</feature>
<dbReference type="GO" id="GO:0003677">
    <property type="term" value="F:DNA binding"/>
    <property type="evidence" value="ECO:0007669"/>
    <property type="project" value="UniProtKB-KW"/>
</dbReference>
<feature type="compositionally biased region" description="Basic and acidic residues" evidence="9">
    <location>
        <begin position="144"/>
        <end position="159"/>
    </location>
</feature>
<keyword evidence="12" id="KW-1185">Reference proteome</keyword>
<feature type="domain" description="C2H2-type" evidence="10">
    <location>
        <begin position="446"/>
        <end position="473"/>
    </location>
</feature>
<keyword evidence="2" id="KW-0479">Metal-binding</keyword>
<dbReference type="PANTHER" id="PTHR24404:SF114">
    <property type="entry name" value="KLUMPFUSS, ISOFORM B-RELATED"/>
    <property type="match status" value="1"/>
</dbReference>
<evidence type="ECO:0000313" key="11">
    <source>
        <dbReference type="EMBL" id="KAK7494420.1"/>
    </source>
</evidence>
<keyword evidence="6" id="KW-0238">DNA-binding</keyword>
<feature type="compositionally biased region" description="Low complexity" evidence="9">
    <location>
        <begin position="160"/>
        <end position="171"/>
    </location>
</feature>
<name>A0ABD0L4P1_9CAEN</name>
<keyword evidence="4 8" id="KW-0863">Zinc-finger</keyword>
<evidence type="ECO:0000256" key="4">
    <source>
        <dbReference type="ARBA" id="ARBA00022771"/>
    </source>
</evidence>
<reference evidence="11 12" key="1">
    <citation type="journal article" date="2023" name="Sci. Data">
        <title>Genome assembly of the Korean intertidal mud-creeper Batillaria attramentaria.</title>
        <authorList>
            <person name="Patra A.K."/>
            <person name="Ho P.T."/>
            <person name="Jun S."/>
            <person name="Lee S.J."/>
            <person name="Kim Y."/>
            <person name="Won Y.J."/>
        </authorList>
    </citation>
    <scope>NUCLEOTIDE SEQUENCE [LARGE SCALE GENOMIC DNA]</scope>
    <source>
        <strain evidence="11">Wonlab-2016</strain>
    </source>
</reference>
<feature type="compositionally biased region" description="Basic and acidic residues" evidence="9">
    <location>
        <begin position="205"/>
        <end position="218"/>
    </location>
</feature>
<dbReference type="Pfam" id="PF00096">
    <property type="entry name" value="zf-C2H2"/>
    <property type="match status" value="4"/>
</dbReference>
<dbReference type="GO" id="GO:0005634">
    <property type="term" value="C:nucleus"/>
    <property type="evidence" value="ECO:0007669"/>
    <property type="project" value="UniProtKB-SubCell"/>
</dbReference>
<feature type="domain" description="C2H2-type" evidence="10">
    <location>
        <begin position="247"/>
        <end position="274"/>
    </location>
</feature>
<evidence type="ECO:0000256" key="6">
    <source>
        <dbReference type="ARBA" id="ARBA00023125"/>
    </source>
</evidence>
<keyword evidence="3" id="KW-0677">Repeat</keyword>
<dbReference type="FunFam" id="3.30.160.60:FF:002343">
    <property type="entry name" value="Zinc finger protein 33A"/>
    <property type="match status" value="1"/>
</dbReference>
<feature type="region of interest" description="Disordered" evidence="9">
    <location>
        <begin position="471"/>
        <end position="513"/>
    </location>
</feature>
<dbReference type="PROSITE" id="PS50157">
    <property type="entry name" value="ZINC_FINGER_C2H2_2"/>
    <property type="match status" value="9"/>
</dbReference>
<proteinExistence type="predicted"/>
<keyword evidence="7" id="KW-0539">Nucleus</keyword>
<dbReference type="GO" id="GO:0008270">
    <property type="term" value="F:zinc ion binding"/>
    <property type="evidence" value="ECO:0007669"/>
    <property type="project" value="UniProtKB-KW"/>
</dbReference>
<dbReference type="InterPro" id="IPR050589">
    <property type="entry name" value="Ikaros_C2H2-ZF"/>
</dbReference>
<dbReference type="FunFam" id="3.30.160.60:FF:000100">
    <property type="entry name" value="Zinc finger 45-like"/>
    <property type="match status" value="1"/>
</dbReference>
<dbReference type="EMBL" id="JACVVK020000083">
    <property type="protein sequence ID" value="KAK7494420.1"/>
    <property type="molecule type" value="Genomic_DNA"/>
</dbReference>
<evidence type="ECO:0000256" key="5">
    <source>
        <dbReference type="ARBA" id="ARBA00022833"/>
    </source>
</evidence>
<evidence type="ECO:0000259" key="10">
    <source>
        <dbReference type="PROSITE" id="PS50157"/>
    </source>
</evidence>
<comment type="caution">
    <text evidence="11">The sequence shown here is derived from an EMBL/GenBank/DDBJ whole genome shotgun (WGS) entry which is preliminary data.</text>
</comment>
<feature type="compositionally biased region" description="Basic residues" evidence="9">
    <location>
        <begin position="502"/>
        <end position="513"/>
    </location>
</feature>
<feature type="domain" description="C2H2-type" evidence="10">
    <location>
        <begin position="277"/>
        <end position="306"/>
    </location>
</feature>
<protein>
    <recommendedName>
        <fullName evidence="10">C2H2-type domain-containing protein</fullName>
    </recommendedName>
</protein>
<dbReference type="FunFam" id="3.30.160.60:FF:000688">
    <property type="entry name" value="zinc finger protein 197 isoform X1"/>
    <property type="match status" value="1"/>
</dbReference>
<dbReference type="InterPro" id="IPR036236">
    <property type="entry name" value="Znf_C2H2_sf"/>
</dbReference>
<evidence type="ECO:0000256" key="3">
    <source>
        <dbReference type="ARBA" id="ARBA00022737"/>
    </source>
</evidence>
<evidence type="ECO:0000256" key="7">
    <source>
        <dbReference type="ARBA" id="ARBA00023242"/>
    </source>
</evidence>
<feature type="domain" description="C2H2-type" evidence="10">
    <location>
        <begin position="362"/>
        <end position="389"/>
    </location>
</feature>
<evidence type="ECO:0000256" key="1">
    <source>
        <dbReference type="ARBA" id="ARBA00004123"/>
    </source>
</evidence>
<comment type="subcellular location">
    <subcellularLocation>
        <location evidence="1">Nucleus</location>
    </subcellularLocation>
</comment>
<keyword evidence="5" id="KW-0862">Zinc</keyword>
<dbReference type="InterPro" id="IPR013087">
    <property type="entry name" value="Znf_C2H2_type"/>
</dbReference>
<feature type="domain" description="C2H2-type" evidence="10">
    <location>
        <begin position="219"/>
        <end position="246"/>
    </location>
</feature>
<sequence length="513" mass="57969">MATGKRRMKEESVLTENHNETDTVMDEQHLGTSSSNGPDTDVSVVYVKTESMQDDAWWNVTASSDLELDRKTGLAETCAPEFEKKTVQPALAIDTSSAGAAALEQEDGELHNESKPVHPVLMYRNVYAADSTAVENGRHTAAKKSGESKPRGHDKHDQTTPRSTRSSTKSPNGVKVLTKNGRAGRRTGYSLRSKCPTFADKPKRRQETGSKARSEEQSYKCPDCPKSFANAHGLKFHRTVHTGETPYKCTECPLAFRTWQQRKTHYKAHKLEKLKPFRCTQCPLAFKRAMTLENHTKKHAYTGKKYQCDDCPLFFITHASLKFHRAIHTGEKPYRCHSCKMAFRTHRQLEWHSEIHPVEKEHKCSQCSASFTTSFGLKIHSRTHAGDRPHKCSECTSTFEFSYELKAHSRTHPGKNPFKCSECDAVFRYLTDLKEHYKSHPVEELHRCPQCPAAFLHSHQLQAHSAMHQRNPYGRLGYSSEPSKSPASVSAPSPASKTSGQRTKKRCKGQKRK</sequence>
<dbReference type="Proteomes" id="UP001519460">
    <property type="component" value="Unassembled WGS sequence"/>
</dbReference>
<evidence type="ECO:0000256" key="2">
    <source>
        <dbReference type="ARBA" id="ARBA00022723"/>
    </source>
</evidence>
<feature type="compositionally biased region" description="Basic and acidic residues" evidence="9">
    <location>
        <begin position="8"/>
        <end position="29"/>
    </location>
</feature>
<dbReference type="Gene3D" id="3.30.160.60">
    <property type="entry name" value="Classic Zinc Finger"/>
    <property type="match status" value="7"/>
</dbReference>
<gene>
    <name evidence="11" type="ORF">BaRGS_00014312</name>
</gene>
<accession>A0ABD0L4P1</accession>